<dbReference type="Proteomes" id="UP000053859">
    <property type="component" value="Unassembled WGS sequence"/>
</dbReference>
<dbReference type="AlphaFoldDB" id="A0A0K8PNJ7"/>
<keyword evidence="3" id="KW-1185">Reference proteome</keyword>
<dbReference type="PATRIC" id="fig|146537.3.peg.4537"/>
<name>A0A0K8PNJ7_STRAJ</name>
<sequence>MGTGTSLEEGPMAESPSIPPDPTQERVTELPAEIRNLPLVAACGCGSGCGCGCQSGSPCQCG</sequence>
<dbReference type="EMBL" id="DF968302">
    <property type="protein sequence ID" value="GAP49447.1"/>
    <property type="molecule type" value="Genomic_DNA"/>
</dbReference>
<protein>
    <submittedName>
        <fullName evidence="2">Uncharacterized protein</fullName>
    </submittedName>
</protein>
<evidence type="ECO:0000313" key="2">
    <source>
        <dbReference type="EMBL" id="GAP49447.1"/>
    </source>
</evidence>
<reference evidence="2" key="1">
    <citation type="journal article" date="2015" name="Genome Announc.">
        <title>Draft Genome Sequence of Thiostrepton-Producing Streptomyces azureus ATCC 14921.</title>
        <authorList>
            <person name="Sakihara K."/>
            <person name="Maeda J."/>
            <person name="Tashiro K."/>
            <person name="Fujino Y."/>
            <person name="Kuhara S."/>
            <person name="Ohshima T."/>
            <person name="Ogata S."/>
            <person name="Doi K."/>
        </authorList>
    </citation>
    <scope>NUCLEOTIDE SEQUENCE [LARGE SCALE GENOMIC DNA]</scope>
    <source>
        <strain evidence="2">ATCC14921</strain>
    </source>
</reference>
<feature type="region of interest" description="Disordered" evidence="1">
    <location>
        <begin position="1"/>
        <end position="27"/>
    </location>
</feature>
<organism evidence="2 3">
    <name type="scientific">Streptomyces azureus</name>
    <dbReference type="NCBI Taxonomy" id="146537"/>
    <lineage>
        <taxon>Bacteria</taxon>
        <taxon>Bacillati</taxon>
        <taxon>Actinomycetota</taxon>
        <taxon>Actinomycetes</taxon>
        <taxon>Kitasatosporales</taxon>
        <taxon>Streptomycetaceae</taxon>
        <taxon>Streptomyces</taxon>
    </lineage>
</organism>
<gene>
    <name evidence="2" type="ORF">SAZU_4311</name>
</gene>
<accession>A0A0K8PNJ7</accession>
<proteinExistence type="predicted"/>
<evidence type="ECO:0000256" key="1">
    <source>
        <dbReference type="SAM" id="MobiDB-lite"/>
    </source>
</evidence>
<evidence type="ECO:0000313" key="3">
    <source>
        <dbReference type="Proteomes" id="UP000053859"/>
    </source>
</evidence>